<dbReference type="OrthoDB" id="416119at2759"/>
<feature type="region of interest" description="Disordered" evidence="1">
    <location>
        <begin position="95"/>
        <end position="159"/>
    </location>
</feature>
<protein>
    <submittedName>
        <fullName evidence="2">Uncharacterized protein</fullName>
    </submittedName>
</protein>
<organism evidence="2 3">
    <name type="scientific">Synaphobranchus kaupii</name>
    <name type="common">Kaup's arrowtooth eel</name>
    <dbReference type="NCBI Taxonomy" id="118154"/>
    <lineage>
        <taxon>Eukaryota</taxon>
        <taxon>Metazoa</taxon>
        <taxon>Chordata</taxon>
        <taxon>Craniata</taxon>
        <taxon>Vertebrata</taxon>
        <taxon>Euteleostomi</taxon>
        <taxon>Actinopterygii</taxon>
        <taxon>Neopterygii</taxon>
        <taxon>Teleostei</taxon>
        <taxon>Anguilliformes</taxon>
        <taxon>Synaphobranchidae</taxon>
        <taxon>Synaphobranchus</taxon>
    </lineage>
</organism>
<dbReference type="EMBL" id="JAINUF010000020">
    <property type="protein sequence ID" value="KAJ8335372.1"/>
    <property type="molecule type" value="Genomic_DNA"/>
</dbReference>
<dbReference type="PANTHER" id="PTHR19446">
    <property type="entry name" value="REVERSE TRANSCRIPTASES"/>
    <property type="match status" value="1"/>
</dbReference>
<dbReference type="Proteomes" id="UP001152622">
    <property type="component" value="Chromosome 20"/>
</dbReference>
<reference evidence="2" key="1">
    <citation type="journal article" date="2023" name="Science">
        <title>Genome structures resolve the early diversification of teleost fishes.</title>
        <authorList>
            <person name="Parey E."/>
            <person name="Louis A."/>
            <person name="Montfort J."/>
            <person name="Bouchez O."/>
            <person name="Roques C."/>
            <person name="Iampietro C."/>
            <person name="Lluch J."/>
            <person name="Castinel A."/>
            <person name="Donnadieu C."/>
            <person name="Desvignes T."/>
            <person name="Floi Bucao C."/>
            <person name="Jouanno E."/>
            <person name="Wen M."/>
            <person name="Mejri S."/>
            <person name="Dirks R."/>
            <person name="Jansen H."/>
            <person name="Henkel C."/>
            <person name="Chen W.J."/>
            <person name="Zahm M."/>
            <person name="Cabau C."/>
            <person name="Klopp C."/>
            <person name="Thompson A.W."/>
            <person name="Robinson-Rechavi M."/>
            <person name="Braasch I."/>
            <person name="Lecointre G."/>
            <person name="Bobe J."/>
            <person name="Postlethwait J.H."/>
            <person name="Berthelot C."/>
            <person name="Roest Crollius H."/>
            <person name="Guiguen Y."/>
        </authorList>
    </citation>
    <scope>NUCLEOTIDE SEQUENCE</scope>
    <source>
        <strain evidence="2">WJC10195</strain>
    </source>
</reference>
<keyword evidence="3" id="KW-1185">Reference proteome</keyword>
<evidence type="ECO:0000313" key="3">
    <source>
        <dbReference type="Proteomes" id="UP001152622"/>
    </source>
</evidence>
<evidence type="ECO:0000313" key="2">
    <source>
        <dbReference type="EMBL" id="KAJ8335372.1"/>
    </source>
</evidence>
<feature type="region of interest" description="Disordered" evidence="1">
    <location>
        <begin position="256"/>
        <end position="275"/>
    </location>
</feature>
<dbReference type="AlphaFoldDB" id="A0A9Q1ID93"/>
<comment type="caution">
    <text evidence="2">The sequence shown here is derived from an EMBL/GenBank/DDBJ whole genome shotgun (WGS) entry which is preliminary data.</text>
</comment>
<evidence type="ECO:0000256" key="1">
    <source>
        <dbReference type="SAM" id="MobiDB-lite"/>
    </source>
</evidence>
<gene>
    <name evidence="2" type="ORF">SKAU_G00387140</name>
</gene>
<accession>A0A9Q1ID93</accession>
<sequence>MPRHYWHARMWSRRHAECMDPVLAVAHRRLYGVLRTKLGPGRPVGVVPDRGPESVLVTAPPMVLAPVRASGAGAALNPDAVAAAVPVQGPESVLERAPLVDSAPGPKDDAAPAQGRDPVPDPAPRGNPAKDAALLSGPTPGPVPGIPPFTAPAVEAEPDSAPDPVLMAVPATAVAPVPVPGPAGGTRMGHMFGPKARSVLGLGVAPATVTVVVPVAAGDSAVLFHQASKSSLAGEALPFSVEGEDLLMSEEVTTSTEWGESPMQEGDGVNLEPWVTTSPIHKRGRCRERIGEKALRAGPGIHLENRYEGLSGLPGGEQADPDLDMEVESPLSPGVVMPGGLDEEMLVGPDLGGGNTRPQCGERNERRVRCDPGIEAALLDGVTARLGGDEVQALEAVLTLDEVTAALRSMRDRRSPWHDGLPKEFYWAFWDLLGPDLLEGGDCAELKNWRPLTLLTADYKVLAKVATLRLKQVMSGLVSEDQTCGVPGRSCSWNLGLIRDTLAWVEDRNLPLAVRGSGEKNWEGKLALVRSRLGVWTRQRLSLTGRVVVVRALVESVSHKWFYFVRFYLANTLRHLVPLTHVAPRADMLAPAYQAVVRFLRQCARPLVREEMLQHRALYAALAFKQVVAPTGVPLGISWAKLSGGQHQGWCVTCTG</sequence>
<feature type="compositionally biased region" description="Pro residues" evidence="1">
    <location>
        <begin position="139"/>
        <end position="150"/>
    </location>
</feature>
<proteinExistence type="predicted"/>
<name>A0A9Q1ID93_SYNKA</name>